<dbReference type="Gene3D" id="3.90.76.10">
    <property type="entry name" value="Dipeptide-binding Protein, Domain 1"/>
    <property type="match status" value="1"/>
</dbReference>
<dbReference type="PANTHER" id="PTHR30290">
    <property type="entry name" value="PERIPLASMIC BINDING COMPONENT OF ABC TRANSPORTER"/>
    <property type="match status" value="1"/>
</dbReference>
<dbReference type="HOGENOM" id="CLU_017028_7_3_5"/>
<evidence type="ECO:0000256" key="2">
    <source>
        <dbReference type="ARBA" id="ARBA00005695"/>
    </source>
</evidence>
<organism evidence="7 8">
    <name type="scientific">Oceanicola granulosus (strain ATCC BAA-861 / DSM 15982 / KCTC 12143 / HTCC2516)</name>
    <dbReference type="NCBI Taxonomy" id="314256"/>
    <lineage>
        <taxon>Bacteria</taxon>
        <taxon>Pseudomonadati</taxon>
        <taxon>Pseudomonadota</taxon>
        <taxon>Alphaproteobacteria</taxon>
        <taxon>Rhodobacterales</taxon>
        <taxon>Roseobacteraceae</taxon>
        <taxon>Oceanicola</taxon>
    </lineage>
</organism>
<evidence type="ECO:0000259" key="6">
    <source>
        <dbReference type="Pfam" id="PF00496"/>
    </source>
</evidence>
<dbReference type="GO" id="GO:0030288">
    <property type="term" value="C:outer membrane-bounded periplasmic space"/>
    <property type="evidence" value="ECO:0007669"/>
    <property type="project" value="UniProtKB-ARBA"/>
</dbReference>
<evidence type="ECO:0000313" key="8">
    <source>
        <dbReference type="Proteomes" id="UP000003635"/>
    </source>
</evidence>
<comment type="subcellular location">
    <subcellularLocation>
        <location evidence="1">Periplasm</location>
    </subcellularLocation>
</comment>
<sequence>MNRLIARPVHAQCTRRAALALSGALVALSMSGTGVAAQDETTLRIARPDDVRALNPFRQANNSTSEVTYQIHEGLVTVTPEQEIVPVLATEWELLDDGLTYRVKLREGVTFHSGAPFNAEAVAWNMDKQLNGTPPGIAAGLIPPLSAIEVVDEYTIDFTLEEPSGVFMAILAAPLFMIVDPTAYAELGDDNYDSGPSGTGPFMFESWSPGENVTLVDNEAYWDEANGPEVDKVVFEVIPEASARSIALQNGEIDVAFTVAAEQMELFRDGPYNVHEVPSTRVVFIGLNTADPILSDVKVRQALGHAMDREMIDAFIGPNGSLASGMGVDGALGFFPSAREFDPDAARSLLDEAGWSAGSDGVRTKDGEPLEIDVWTQASYPGEIEALQVVQQQWRDVGAQMNLVRLEGGALYSGLSEQATAHHEDSAMVPEYQGFVLGSGIRTGEVGYITERPKCDQGPRGYGRYCNPEYDEAFNLSQSPASVEERLVGYERMAEIFHDDAIRLPLFVLQINVVTSDKVEGLVLNPSQSLNLRGVSIAD</sequence>
<accession>Q2CEF6</accession>
<dbReference type="RefSeq" id="WP_007254341.1">
    <property type="nucleotide sequence ID" value="NZ_CH724107.1"/>
</dbReference>
<dbReference type="GO" id="GO:0015833">
    <property type="term" value="P:peptide transport"/>
    <property type="evidence" value="ECO:0007669"/>
    <property type="project" value="TreeGrafter"/>
</dbReference>
<dbReference type="PIRSF" id="PIRSF002741">
    <property type="entry name" value="MppA"/>
    <property type="match status" value="1"/>
</dbReference>
<dbReference type="OrthoDB" id="9803988at2"/>
<dbReference type="Pfam" id="PF00496">
    <property type="entry name" value="SBP_bac_5"/>
    <property type="match status" value="1"/>
</dbReference>
<dbReference type="Gene3D" id="3.10.105.10">
    <property type="entry name" value="Dipeptide-binding Protein, Domain 3"/>
    <property type="match status" value="1"/>
</dbReference>
<feature type="domain" description="Solute-binding protein family 5" evidence="6">
    <location>
        <begin position="83"/>
        <end position="408"/>
    </location>
</feature>
<dbReference type="AlphaFoldDB" id="Q2CEF6"/>
<feature type="signal peptide" evidence="5">
    <location>
        <begin position="1"/>
        <end position="36"/>
    </location>
</feature>
<dbReference type="InterPro" id="IPR039424">
    <property type="entry name" value="SBP_5"/>
</dbReference>
<keyword evidence="8" id="KW-1185">Reference proteome</keyword>
<proteinExistence type="inferred from homology"/>
<dbReference type="eggNOG" id="COG0747">
    <property type="taxonomic scope" value="Bacteria"/>
</dbReference>
<keyword evidence="4 5" id="KW-0732">Signal</keyword>
<evidence type="ECO:0000256" key="1">
    <source>
        <dbReference type="ARBA" id="ARBA00004418"/>
    </source>
</evidence>
<reference evidence="7 8" key="1">
    <citation type="journal article" date="2010" name="J. Bacteriol.">
        <title>Genome sequences of Oceanicola granulosus HTCC2516(T) and Oceanicola batsensis HTCC2597(TDelta).</title>
        <authorList>
            <person name="Thrash J.C."/>
            <person name="Cho J.C."/>
            <person name="Vergin K.L."/>
            <person name="Giovannoni S.J."/>
        </authorList>
    </citation>
    <scope>NUCLEOTIDE SEQUENCE [LARGE SCALE GENOMIC DNA]</scope>
    <source>
        <strain evidence="8">ATCC BAA-861 / DSM 15982 / KCTC 12143 / HTCC2516</strain>
    </source>
</reference>
<protein>
    <submittedName>
        <fullName evidence="7">Oligopeptide ABC transporter substrate-binding protein</fullName>
    </submittedName>
</protein>
<dbReference type="GO" id="GO:0043190">
    <property type="term" value="C:ATP-binding cassette (ABC) transporter complex"/>
    <property type="evidence" value="ECO:0007669"/>
    <property type="project" value="InterPro"/>
</dbReference>
<gene>
    <name evidence="7" type="ORF">OG2516_04064</name>
</gene>
<dbReference type="InterPro" id="IPR030678">
    <property type="entry name" value="Peptide/Ni-bd"/>
</dbReference>
<comment type="similarity">
    <text evidence="2">Belongs to the bacterial solute-binding protein 5 family.</text>
</comment>
<evidence type="ECO:0000256" key="5">
    <source>
        <dbReference type="SAM" id="SignalP"/>
    </source>
</evidence>
<dbReference type="Gene3D" id="3.40.190.10">
    <property type="entry name" value="Periplasmic binding protein-like II"/>
    <property type="match status" value="1"/>
</dbReference>
<name>Q2CEF6_OCEGH</name>
<dbReference type="EMBL" id="AAOT01000018">
    <property type="protein sequence ID" value="EAR51041.1"/>
    <property type="molecule type" value="Genomic_DNA"/>
</dbReference>
<dbReference type="PANTHER" id="PTHR30290:SF10">
    <property type="entry name" value="PERIPLASMIC OLIGOPEPTIDE-BINDING PROTEIN-RELATED"/>
    <property type="match status" value="1"/>
</dbReference>
<evidence type="ECO:0000313" key="7">
    <source>
        <dbReference type="EMBL" id="EAR51041.1"/>
    </source>
</evidence>
<dbReference type="GO" id="GO:1904680">
    <property type="term" value="F:peptide transmembrane transporter activity"/>
    <property type="evidence" value="ECO:0007669"/>
    <property type="project" value="TreeGrafter"/>
</dbReference>
<dbReference type="Proteomes" id="UP000003635">
    <property type="component" value="Unassembled WGS sequence"/>
</dbReference>
<dbReference type="STRING" id="314256.OG2516_04064"/>
<dbReference type="InterPro" id="IPR000914">
    <property type="entry name" value="SBP_5_dom"/>
</dbReference>
<comment type="caution">
    <text evidence="7">The sequence shown here is derived from an EMBL/GenBank/DDBJ whole genome shotgun (WGS) entry which is preliminary data.</text>
</comment>
<feature type="chain" id="PRO_5004207223" evidence="5">
    <location>
        <begin position="37"/>
        <end position="539"/>
    </location>
</feature>
<keyword evidence="3" id="KW-0813">Transport</keyword>
<evidence type="ECO:0000256" key="3">
    <source>
        <dbReference type="ARBA" id="ARBA00022448"/>
    </source>
</evidence>
<evidence type="ECO:0000256" key="4">
    <source>
        <dbReference type="ARBA" id="ARBA00022729"/>
    </source>
</evidence>
<dbReference type="SUPFAM" id="SSF53850">
    <property type="entry name" value="Periplasmic binding protein-like II"/>
    <property type="match status" value="1"/>
</dbReference>